<organism evidence="3 4">
    <name type="scientific">Globisporangium ultimum (strain ATCC 200006 / CBS 805.95 / DAOM BR144)</name>
    <name type="common">Pythium ultimum</name>
    <dbReference type="NCBI Taxonomy" id="431595"/>
    <lineage>
        <taxon>Eukaryota</taxon>
        <taxon>Sar</taxon>
        <taxon>Stramenopiles</taxon>
        <taxon>Oomycota</taxon>
        <taxon>Peronosporomycetes</taxon>
        <taxon>Pythiales</taxon>
        <taxon>Pythiaceae</taxon>
        <taxon>Globisporangium</taxon>
    </lineage>
</organism>
<feature type="transmembrane region" description="Helical" evidence="2">
    <location>
        <begin position="32"/>
        <end position="54"/>
    </location>
</feature>
<keyword evidence="4" id="KW-1185">Reference proteome</keyword>
<protein>
    <submittedName>
        <fullName evidence="3">Uncharacterized protein</fullName>
    </submittedName>
</protein>
<dbReference type="InParanoid" id="K3WEE6"/>
<keyword evidence="2" id="KW-0812">Transmembrane</keyword>
<feature type="region of interest" description="Disordered" evidence="1">
    <location>
        <begin position="1"/>
        <end position="22"/>
    </location>
</feature>
<sequence length="150" mass="17428">MKPLGGCTKTGRSFSGSKTSNESSEYYDRRSILVGSSGAGKSTLMCVLLFYLVFRHKKKVLLYRRLSKIDQQDCLVYMGYENDQVRYFTVQNCYDVKSVKRTYAELCEQYGLSDVWFFLDGFEYSWLLDSLKTFRMLAISDSVDLRVSRE</sequence>
<evidence type="ECO:0000313" key="3">
    <source>
        <dbReference type="EnsemblProtists" id="PYU1_T003337"/>
    </source>
</evidence>
<dbReference type="InterPro" id="IPR027417">
    <property type="entry name" value="P-loop_NTPase"/>
</dbReference>
<dbReference type="EMBL" id="GL376603">
    <property type="status" value="NOT_ANNOTATED_CDS"/>
    <property type="molecule type" value="Genomic_DNA"/>
</dbReference>
<evidence type="ECO:0000256" key="2">
    <source>
        <dbReference type="SAM" id="Phobius"/>
    </source>
</evidence>
<feature type="compositionally biased region" description="Polar residues" evidence="1">
    <location>
        <begin position="10"/>
        <end position="22"/>
    </location>
</feature>
<evidence type="ECO:0000313" key="4">
    <source>
        <dbReference type="Proteomes" id="UP000019132"/>
    </source>
</evidence>
<reference evidence="4" key="2">
    <citation type="submission" date="2010-04" db="EMBL/GenBank/DDBJ databases">
        <authorList>
            <person name="Buell R."/>
            <person name="Hamilton J."/>
            <person name="Hostetler J."/>
        </authorList>
    </citation>
    <scope>NUCLEOTIDE SEQUENCE [LARGE SCALE GENOMIC DNA]</scope>
    <source>
        <strain evidence="4">DAOM:BR144</strain>
    </source>
</reference>
<keyword evidence="2" id="KW-0472">Membrane</keyword>
<dbReference type="VEuPathDB" id="FungiDB:PYU1_G003327"/>
<dbReference type="OMA" id="CAVNIYK"/>
<keyword evidence="2" id="KW-1133">Transmembrane helix</keyword>
<reference evidence="3" key="3">
    <citation type="submission" date="2015-02" db="UniProtKB">
        <authorList>
            <consortium name="EnsemblProtists"/>
        </authorList>
    </citation>
    <scope>IDENTIFICATION</scope>
    <source>
        <strain evidence="3">DAOM BR144</strain>
    </source>
</reference>
<dbReference type="eggNOG" id="ENOG502SGIV">
    <property type="taxonomic scope" value="Eukaryota"/>
</dbReference>
<proteinExistence type="predicted"/>
<dbReference type="AlphaFoldDB" id="K3WEE6"/>
<evidence type="ECO:0000256" key="1">
    <source>
        <dbReference type="SAM" id="MobiDB-lite"/>
    </source>
</evidence>
<dbReference type="Proteomes" id="UP000019132">
    <property type="component" value="Unassembled WGS sequence"/>
</dbReference>
<accession>K3WEE6</accession>
<dbReference type="EnsemblProtists" id="PYU1_T003337">
    <property type="protein sequence ID" value="PYU1_T003337"/>
    <property type="gene ID" value="PYU1_G003327"/>
</dbReference>
<name>K3WEE6_GLOUD</name>
<reference evidence="4" key="1">
    <citation type="journal article" date="2010" name="Genome Biol.">
        <title>Genome sequence of the necrotrophic plant pathogen Pythium ultimum reveals original pathogenicity mechanisms and effector repertoire.</title>
        <authorList>
            <person name="Levesque C.A."/>
            <person name="Brouwer H."/>
            <person name="Cano L."/>
            <person name="Hamilton J.P."/>
            <person name="Holt C."/>
            <person name="Huitema E."/>
            <person name="Raffaele S."/>
            <person name="Robideau G.P."/>
            <person name="Thines M."/>
            <person name="Win J."/>
            <person name="Zerillo M.M."/>
            <person name="Beakes G.W."/>
            <person name="Boore J.L."/>
            <person name="Busam D."/>
            <person name="Dumas B."/>
            <person name="Ferriera S."/>
            <person name="Fuerstenberg S.I."/>
            <person name="Gachon C.M."/>
            <person name="Gaulin E."/>
            <person name="Govers F."/>
            <person name="Grenville-Briggs L."/>
            <person name="Horner N."/>
            <person name="Hostetler J."/>
            <person name="Jiang R.H."/>
            <person name="Johnson J."/>
            <person name="Krajaejun T."/>
            <person name="Lin H."/>
            <person name="Meijer H.J."/>
            <person name="Moore B."/>
            <person name="Morris P."/>
            <person name="Phuntmart V."/>
            <person name="Puiu D."/>
            <person name="Shetty J."/>
            <person name="Stajich J.E."/>
            <person name="Tripathy S."/>
            <person name="Wawra S."/>
            <person name="van West P."/>
            <person name="Whitty B.R."/>
            <person name="Coutinho P.M."/>
            <person name="Henrissat B."/>
            <person name="Martin F."/>
            <person name="Thomas P.D."/>
            <person name="Tyler B.M."/>
            <person name="De Vries R.P."/>
            <person name="Kamoun S."/>
            <person name="Yandell M."/>
            <person name="Tisserat N."/>
            <person name="Buell C.R."/>
        </authorList>
    </citation>
    <scope>NUCLEOTIDE SEQUENCE</scope>
    <source>
        <strain evidence="4">DAOM:BR144</strain>
    </source>
</reference>
<dbReference type="HOGENOM" id="CLU_1744174_0_0_1"/>
<dbReference type="SUPFAM" id="SSF52540">
    <property type="entry name" value="P-loop containing nucleoside triphosphate hydrolases"/>
    <property type="match status" value="1"/>
</dbReference>